<dbReference type="EMBL" id="CP000724">
    <property type="protein sequence ID" value="ABR47115.1"/>
    <property type="molecule type" value="Genomic_DNA"/>
</dbReference>
<dbReference type="eggNOG" id="COG0346">
    <property type="taxonomic scope" value="Bacteria"/>
</dbReference>
<dbReference type="InterPro" id="IPR004360">
    <property type="entry name" value="Glyas_Fos-R_dOase_dom"/>
</dbReference>
<dbReference type="RefSeq" id="WP_012062157.1">
    <property type="nucleotide sequence ID" value="NC_009633.1"/>
</dbReference>
<keyword evidence="3" id="KW-0223">Dioxygenase</keyword>
<dbReference type="CDD" id="cd06587">
    <property type="entry name" value="VOC"/>
    <property type="match status" value="1"/>
</dbReference>
<dbReference type="InterPro" id="IPR051785">
    <property type="entry name" value="MMCE/EMCE_epimerase"/>
</dbReference>
<evidence type="ECO:0000313" key="3">
    <source>
        <dbReference type="EMBL" id="ABR47115.1"/>
    </source>
</evidence>
<accession>A6TLP7</accession>
<reference evidence="4" key="1">
    <citation type="journal article" date="2016" name="Genome Announc.">
        <title>Complete genome sequence of Alkaliphilus metalliredigens strain QYMF, an alkaliphilic and metal-reducing bacterium isolated from borax-contaminated leachate ponds.</title>
        <authorList>
            <person name="Hwang C."/>
            <person name="Copeland A."/>
            <person name="Lucas S."/>
            <person name="Lapidus A."/>
            <person name="Barry K."/>
            <person name="Detter J.C."/>
            <person name="Glavina Del Rio T."/>
            <person name="Hammon N."/>
            <person name="Israni S."/>
            <person name="Dalin E."/>
            <person name="Tice H."/>
            <person name="Pitluck S."/>
            <person name="Chertkov O."/>
            <person name="Brettin T."/>
            <person name="Bruce D."/>
            <person name="Han C."/>
            <person name="Schmutz J."/>
            <person name="Larimer F."/>
            <person name="Land M.L."/>
            <person name="Hauser L."/>
            <person name="Kyrpides N."/>
            <person name="Mikhailova N."/>
            <person name="Ye Q."/>
            <person name="Zhou J."/>
            <person name="Richardson P."/>
            <person name="Fields M.W."/>
        </authorList>
    </citation>
    <scope>NUCLEOTIDE SEQUENCE [LARGE SCALE GENOMIC DNA]</scope>
    <source>
        <strain evidence="4">QYMF</strain>
    </source>
</reference>
<protein>
    <submittedName>
        <fullName evidence="3">Glyoxalase/bleomycin resistance protein/dioxygenase</fullName>
    </submittedName>
</protein>
<dbReference type="OrthoDB" id="9788468at2"/>
<dbReference type="HOGENOM" id="CLU_1923122_0_0_9"/>
<dbReference type="KEGG" id="amt:Amet_0893"/>
<proteinExistence type="predicted"/>
<keyword evidence="4" id="KW-1185">Reference proteome</keyword>
<dbReference type="SUPFAM" id="SSF54593">
    <property type="entry name" value="Glyoxalase/Bleomycin resistance protein/Dihydroxybiphenyl dioxygenase"/>
    <property type="match status" value="1"/>
</dbReference>
<dbReference type="PANTHER" id="PTHR43048">
    <property type="entry name" value="METHYLMALONYL-COA EPIMERASE"/>
    <property type="match status" value="1"/>
</dbReference>
<dbReference type="Proteomes" id="UP000001572">
    <property type="component" value="Chromosome"/>
</dbReference>
<dbReference type="GO" id="GO:0004493">
    <property type="term" value="F:methylmalonyl-CoA epimerase activity"/>
    <property type="evidence" value="ECO:0007669"/>
    <property type="project" value="TreeGrafter"/>
</dbReference>
<dbReference type="InterPro" id="IPR029068">
    <property type="entry name" value="Glyas_Bleomycin-R_OHBP_Dase"/>
</dbReference>
<dbReference type="AlphaFoldDB" id="A6TLP7"/>
<sequence>MLRLEHVGICAVNTTVLKDWYVKLFDFKIVYDNKKQMPTYFLLMEDKSMLEICPADQESHSLNNKYQGIRHLSFGTDNIEEEYQNLLTHDVEIIEVLKENAKGIKTAFFKDLEGNIIHFIQRPEALHQALV</sequence>
<dbReference type="GO" id="GO:0051213">
    <property type="term" value="F:dioxygenase activity"/>
    <property type="evidence" value="ECO:0007669"/>
    <property type="project" value="UniProtKB-KW"/>
</dbReference>
<organism evidence="3 4">
    <name type="scientific">Alkaliphilus metalliredigens (strain QYMF)</name>
    <dbReference type="NCBI Taxonomy" id="293826"/>
    <lineage>
        <taxon>Bacteria</taxon>
        <taxon>Bacillati</taxon>
        <taxon>Bacillota</taxon>
        <taxon>Clostridia</taxon>
        <taxon>Peptostreptococcales</taxon>
        <taxon>Natronincolaceae</taxon>
        <taxon>Alkaliphilus</taxon>
    </lineage>
</organism>
<keyword evidence="1" id="KW-0479">Metal-binding</keyword>
<dbReference type="Gene3D" id="3.10.180.10">
    <property type="entry name" value="2,3-Dihydroxybiphenyl 1,2-Dioxygenase, domain 1"/>
    <property type="match status" value="1"/>
</dbReference>
<dbReference type="Pfam" id="PF00903">
    <property type="entry name" value="Glyoxalase"/>
    <property type="match status" value="1"/>
</dbReference>
<dbReference type="PROSITE" id="PS51819">
    <property type="entry name" value="VOC"/>
    <property type="match status" value="1"/>
</dbReference>
<gene>
    <name evidence="3" type="ordered locus">Amet_0893</name>
</gene>
<evidence type="ECO:0000313" key="4">
    <source>
        <dbReference type="Proteomes" id="UP000001572"/>
    </source>
</evidence>
<dbReference type="STRING" id="293826.Amet_0893"/>
<keyword evidence="3" id="KW-0560">Oxidoreductase</keyword>
<dbReference type="GO" id="GO:0046491">
    <property type="term" value="P:L-methylmalonyl-CoA metabolic process"/>
    <property type="evidence" value="ECO:0007669"/>
    <property type="project" value="TreeGrafter"/>
</dbReference>
<name>A6TLP7_ALKMQ</name>
<feature type="domain" description="VOC" evidence="2">
    <location>
        <begin position="3"/>
        <end position="122"/>
    </location>
</feature>
<evidence type="ECO:0000256" key="1">
    <source>
        <dbReference type="ARBA" id="ARBA00022723"/>
    </source>
</evidence>
<evidence type="ECO:0000259" key="2">
    <source>
        <dbReference type="PROSITE" id="PS51819"/>
    </source>
</evidence>
<dbReference type="InterPro" id="IPR037523">
    <property type="entry name" value="VOC_core"/>
</dbReference>
<dbReference type="PANTHER" id="PTHR43048:SF3">
    <property type="entry name" value="METHYLMALONYL-COA EPIMERASE, MITOCHONDRIAL"/>
    <property type="match status" value="1"/>
</dbReference>
<dbReference type="GO" id="GO:0046872">
    <property type="term" value="F:metal ion binding"/>
    <property type="evidence" value="ECO:0007669"/>
    <property type="project" value="UniProtKB-KW"/>
</dbReference>